<dbReference type="InterPro" id="IPR009097">
    <property type="entry name" value="Cyclic_Pdiesterase"/>
</dbReference>
<feature type="domain" description="A-kinase anchor protein 7 RI-RII subunit-binding" evidence="4">
    <location>
        <begin position="963"/>
        <end position="995"/>
    </location>
</feature>
<name>A0A7J5YMR8_DISMA</name>
<dbReference type="GO" id="GO:0010738">
    <property type="term" value="P:regulation of protein kinase A signaling"/>
    <property type="evidence" value="ECO:0007669"/>
    <property type="project" value="TreeGrafter"/>
</dbReference>
<dbReference type="InterPro" id="IPR019511">
    <property type="entry name" value="AKAP7_RI-RII-bd_dom"/>
</dbReference>
<comment type="caution">
    <text evidence="5">The sequence shown here is derived from an EMBL/GenBank/DDBJ whole genome shotgun (WGS) entry which is preliminary data.</text>
</comment>
<dbReference type="OrthoDB" id="277832at2759"/>
<sequence>MYEVFVFRVELVSTSGEVMTDLLTKIKGENQDVAKRLQDKRNRVVSVAGLRSDSDFRSLTGADLYQLIPEQKYLKLRRTIFEMIHKQEPVGQLLREIKNFIPSENFRGNRFLVDYLCIMKDMQTHVKHIQSFQEAHIRFLEENIQSQLDPESATNLKEPLGDVPLKKHMVNLTLFHFKSNDEIRNRERDAADVLQGESNSVVSAADLRSDSDIRSLTREELLELFPGPKNFKLRRRIFEMIQNQKPVKQPPTKVNNVISPKGPSVDRMDTSDQQPPPKSKLVYQTVVNGTTFDADCQLMEKVKNEVKDQFDLVQGYSNDHNVTIVFCPIVSRMGPDVESAMRDVKGDKPVILVLMHHAYEAKYIPKVPQGANIKLQVSVFFHETKHGLLNCGENGAVVCEIRKYLQEIPIPNAQKSLGQLLREMKDISGDFKDALTDNGVLVDNLSILKDMQTQMKDMQSFLDPHISFLEANIQNPPIQESVTKVTKPRDDNGPEGAHEVLLSINHHHLTDCIPSLTATIVPYRTEAIHTPAHTCLYQLTVCNMQPASISYGKDTTVIAPDDDDDDDVEEELCPGTSTVSAPDPVGSNEKKMKRKKRREKRKLINRHLKSAETSDNYMSELPFSLTSPTTWKELGFSGPASTQKKRKRKRGDIGGRVDSEEDADKKKKKKESVRPNFFISIPITNTQISSAVTQVQEAVLQQEPRLARAMIPVPTLHITLLVTHLASQEQVDLAATVLAEAEPSLAELLDGRDLVLPFSGIGHFRKEVVFVGLAPGQHRHTLDSLAALLQSRFEEQGLLQEGNRGFEPHLTMMKLSRASKLRSQGMKRVDPALYSSYTNKFFGDQTVERVDLCSMLKKKQQDGYYHTETSLQLAPAGLHGEVSFFVASILTGVRLSFEVGAKEGDEDIKSKGKRRKRGNSGDRRRGEGGAMGQLCCFPFSQAEEKINLNPLQAKRSSGRRRSEPDEAELLRVSRRLVEDAVNRALLQYKQETLQNGGGPNATAPQPPGNTDETKTDTTANSTTDYRK</sequence>
<dbReference type="PANTHER" id="PTHR15934:SF6">
    <property type="entry name" value="A-KINASE ANCHOR PROTEIN 7 ISOFORM GAMMA"/>
    <property type="match status" value="1"/>
</dbReference>
<feature type="compositionally biased region" description="Low complexity" evidence="2">
    <location>
        <begin position="1016"/>
        <end position="1027"/>
    </location>
</feature>
<feature type="region of interest" description="Disordered" evidence="2">
    <location>
        <begin position="246"/>
        <end position="279"/>
    </location>
</feature>
<dbReference type="InterPro" id="IPR019510">
    <property type="entry name" value="AKAP7-like_phosphoesterase"/>
</dbReference>
<gene>
    <name evidence="5" type="ORF">F7725_019446</name>
</gene>
<feature type="compositionally biased region" description="Acidic residues" evidence="2">
    <location>
        <begin position="560"/>
        <end position="572"/>
    </location>
</feature>
<dbReference type="GO" id="GO:0034237">
    <property type="term" value="F:protein kinase A regulatory subunit binding"/>
    <property type="evidence" value="ECO:0007669"/>
    <property type="project" value="TreeGrafter"/>
</dbReference>
<dbReference type="AlphaFoldDB" id="A0A7J5YMR8"/>
<dbReference type="Pfam" id="PF10470">
    <property type="entry name" value="AKAP7_RIRII_bdg"/>
    <property type="match status" value="1"/>
</dbReference>
<feature type="region of interest" description="Disordered" evidence="2">
    <location>
        <begin position="988"/>
        <end position="1027"/>
    </location>
</feature>
<dbReference type="Pfam" id="PF10469">
    <property type="entry name" value="AKAP7_NLS"/>
    <property type="match status" value="1"/>
</dbReference>
<evidence type="ECO:0000259" key="4">
    <source>
        <dbReference type="Pfam" id="PF10470"/>
    </source>
</evidence>
<dbReference type="PANTHER" id="PTHR15934">
    <property type="entry name" value="RNA 2',3'-CYCLIC PHOSPHODIESTERASE"/>
    <property type="match status" value="1"/>
</dbReference>
<proteinExistence type="predicted"/>
<reference evidence="5 6" key="1">
    <citation type="submission" date="2020-03" db="EMBL/GenBank/DDBJ databases">
        <title>Dissostichus mawsoni Genome sequencing and assembly.</title>
        <authorList>
            <person name="Park H."/>
        </authorList>
    </citation>
    <scope>NUCLEOTIDE SEQUENCE [LARGE SCALE GENOMIC DNA]</scope>
    <source>
        <strain evidence="5">DM0001</strain>
        <tissue evidence="5">Muscle</tissue>
    </source>
</reference>
<accession>A0A7J5YMR8</accession>
<feature type="region of interest" description="Disordered" evidence="2">
    <location>
        <begin position="905"/>
        <end position="929"/>
    </location>
</feature>
<dbReference type="EMBL" id="JAAKFY010000011">
    <property type="protein sequence ID" value="KAF3849727.1"/>
    <property type="molecule type" value="Genomic_DNA"/>
</dbReference>
<protein>
    <submittedName>
        <fullName evidence="5">Uncharacterized protein</fullName>
    </submittedName>
</protein>
<organism evidence="5 6">
    <name type="scientific">Dissostichus mawsoni</name>
    <name type="common">Antarctic cod</name>
    <dbReference type="NCBI Taxonomy" id="36200"/>
    <lineage>
        <taxon>Eukaryota</taxon>
        <taxon>Metazoa</taxon>
        <taxon>Chordata</taxon>
        <taxon>Craniata</taxon>
        <taxon>Vertebrata</taxon>
        <taxon>Euteleostomi</taxon>
        <taxon>Actinopterygii</taxon>
        <taxon>Neopterygii</taxon>
        <taxon>Teleostei</taxon>
        <taxon>Neoteleostei</taxon>
        <taxon>Acanthomorphata</taxon>
        <taxon>Eupercaria</taxon>
        <taxon>Perciformes</taxon>
        <taxon>Notothenioidei</taxon>
        <taxon>Nototheniidae</taxon>
        <taxon>Dissostichus</taxon>
    </lineage>
</organism>
<dbReference type="InterPro" id="IPR052641">
    <property type="entry name" value="AKAP7_isoform_gamma"/>
</dbReference>
<feature type="domain" description="A-kinase anchor protein 7-like phosphoesterase" evidence="3">
    <location>
        <begin position="675"/>
        <end position="873"/>
    </location>
</feature>
<evidence type="ECO:0000256" key="1">
    <source>
        <dbReference type="ARBA" id="ARBA00038702"/>
    </source>
</evidence>
<evidence type="ECO:0000256" key="2">
    <source>
        <dbReference type="SAM" id="MobiDB-lite"/>
    </source>
</evidence>
<evidence type="ECO:0000259" key="3">
    <source>
        <dbReference type="Pfam" id="PF10469"/>
    </source>
</evidence>
<feature type="compositionally biased region" description="Basic residues" evidence="2">
    <location>
        <begin position="591"/>
        <end position="608"/>
    </location>
</feature>
<evidence type="ECO:0000313" key="6">
    <source>
        <dbReference type="Proteomes" id="UP000518266"/>
    </source>
</evidence>
<keyword evidence="6" id="KW-1185">Reference proteome</keyword>
<dbReference type="GO" id="GO:0005829">
    <property type="term" value="C:cytosol"/>
    <property type="evidence" value="ECO:0007669"/>
    <property type="project" value="TreeGrafter"/>
</dbReference>
<dbReference type="SUPFAM" id="SSF55144">
    <property type="entry name" value="LigT-like"/>
    <property type="match status" value="1"/>
</dbReference>
<dbReference type="Gene3D" id="3.90.1140.10">
    <property type="entry name" value="Cyclic phosphodiesterase"/>
    <property type="match status" value="1"/>
</dbReference>
<feature type="region of interest" description="Disordered" evidence="2">
    <location>
        <begin position="559"/>
        <end position="611"/>
    </location>
</feature>
<feature type="compositionally biased region" description="Polar residues" evidence="2">
    <location>
        <begin position="246"/>
        <end position="258"/>
    </location>
</feature>
<dbReference type="Proteomes" id="UP000518266">
    <property type="component" value="Unassembled WGS sequence"/>
</dbReference>
<feature type="region of interest" description="Disordered" evidence="2">
    <location>
        <begin position="632"/>
        <end position="669"/>
    </location>
</feature>
<comment type="subunit">
    <text evidence="1">Binds cAMP-dependent protein kinase (PKA). Interacts with PRKCA; only the cytoplasmic form is capable of interacting with PRKCA.</text>
</comment>
<evidence type="ECO:0000313" key="5">
    <source>
        <dbReference type="EMBL" id="KAF3849727.1"/>
    </source>
</evidence>